<feature type="compositionally biased region" description="Low complexity" evidence="5">
    <location>
        <begin position="162"/>
        <end position="175"/>
    </location>
</feature>
<gene>
    <name evidence="6" type="ORF">CYY_006662</name>
</gene>
<evidence type="ECO:0000313" key="6">
    <source>
        <dbReference type="EMBL" id="KAF2072028.1"/>
    </source>
</evidence>
<dbReference type="OrthoDB" id="2190947at2759"/>
<keyword evidence="7" id="KW-1185">Reference proteome</keyword>
<evidence type="ECO:0000313" key="7">
    <source>
        <dbReference type="Proteomes" id="UP000695562"/>
    </source>
</evidence>
<evidence type="ECO:0000256" key="4">
    <source>
        <dbReference type="ARBA" id="ARBA00023274"/>
    </source>
</evidence>
<dbReference type="PANTHER" id="PTHR17453">
    <property type="entry name" value="SIGNAL RECOGNITION PARTICLE 19 KD PROTEIN"/>
    <property type="match status" value="1"/>
</dbReference>
<evidence type="ECO:0008006" key="8">
    <source>
        <dbReference type="Google" id="ProtNLM"/>
    </source>
</evidence>
<sequence length="186" mass="20449">MSKKGGNAPPPQQPQAPGAGVKVVNTAQIPGFKKWIIVYPRHLNSEFSREDGRKLSKENAVKNPSLEELAKASSELGLQVIIETSKGYPKDFFQRGRVRINMLRENGTPYVNDIDNKTKLLIKMAAHIKNTQPNRPEPFNPLSLLPAVQATSARKEEKKQATTTTTTTTSSSSSKGGKKKKNVNVI</sequence>
<accession>A0A8J4UYU3</accession>
<keyword evidence="4" id="KW-0687">Ribonucleoprotein</keyword>
<dbReference type="GO" id="GO:0008312">
    <property type="term" value="F:7S RNA binding"/>
    <property type="evidence" value="ECO:0007669"/>
    <property type="project" value="InterPro"/>
</dbReference>
<protein>
    <recommendedName>
        <fullName evidence="8">Signal recognition particle 19 kDa subunit</fullName>
    </recommendedName>
</protein>
<comment type="subcellular location">
    <subcellularLocation>
        <location evidence="1">Cytoplasm</location>
    </subcellularLocation>
</comment>
<dbReference type="EMBL" id="AJWJ01000317">
    <property type="protein sequence ID" value="KAF2072028.1"/>
    <property type="molecule type" value="Genomic_DNA"/>
</dbReference>
<feature type="compositionally biased region" description="Basic residues" evidence="5">
    <location>
        <begin position="176"/>
        <end position="186"/>
    </location>
</feature>
<dbReference type="SUPFAM" id="SSF69695">
    <property type="entry name" value="SRP19"/>
    <property type="match status" value="1"/>
</dbReference>
<evidence type="ECO:0000256" key="5">
    <source>
        <dbReference type="SAM" id="MobiDB-lite"/>
    </source>
</evidence>
<reference evidence="6" key="1">
    <citation type="submission" date="2020-01" db="EMBL/GenBank/DDBJ databases">
        <title>Development of genomics and gene disruption for Polysphondylium violaceum indicates a role for the polyketide synthase stlB in stalk morphogenesis.</title>
        <authorList>
            <person name="Narita B."/>
            <person name="Kawabe Y."/>
            <person name="Kin K."/>
            <person name="Saito T."/>
            <person name="Gibbs R."/>
            <person name="Kuspa A."/>
            <person name="Muzny D."/>
            <person name="Queller D."/>
            <person name="Richards S."/>
            <person name="Strassman J."/>
            <person name="Sucgang R."/>
            <person name="Worley K."/>
            <person name="Schaap P."/>
        </authorList>
    </citation>
    <scope>NUCLEOTIDE SEQUENCE</scope>
    <source>
        <strain evidence="6">QSvi11</strain>
    </source>
</reference>
<evidence type="ECO:0000256" key="2">
    <source>
        <dbReference type="ARBA" id="ARBA00022490"/>
    </source>
</evidence>
<proteinExistence type="predicted"/>
<feature type="region of interest" description="Disordered" evidence="5">
    <location>
        <begin position="1"/>
        <end position="20"/>
    </location>
</feature>
<evidence type="ECO:0000256" key="3">
    <source>
        <dbReference type="ARBA" id="ARBA00023135"/>
    </source>
</evidence>
<dbReference type="InterPro" id="IPR002778">
    <property type="entry name" value="Signal_recog_particle_SRP19"/>
</dbReference>
<keyword evidence="3" id="KW-0733">Signal recognition particle</keyword>
<dbReference type="InterPro" id="IPR036521">
    <property type="entry name" value="SRP19-like_sf"/>
</dbReference>
<name>A0A8J4UYU3_9MYCE</name>
<dbReference type="PANTHER" id="PTHR17453:SF0">
    <property type="entry name" value="SIGNAL RECOGNITION PARTICLE 19 KDA PROTEIN"/>
    <property type="match status" value="1"/>
</dbReference>
<feature type="region of interest" description="Disordered" evidence="5">
    <location>
        <begin position="131"/>
        <end position="186"/>
    </location>
</feature>
<dbReference type="AlphaFoldDB" id="A0A8J4UYU3"/>
<evidence type="ECO:0000256" key="1">
    <source>
        <dbReference type="ARBA" id="ARBA00004496"/>
    </source>
</evidence>
<comment type="caution">
    <text evidence="6">The sequence shown here is derived from an EMBL/GenBank/DDBJ whole genome shotgun (WGS) entry which is preliminary data.</text>
</comment>
<dbReference type="Pfam" id="PF01922">
    <property type="entry name" value="SRP19"/>
    <property type="match status" value="1"/>
</dbReference>
<organism evidence="6 7">
    <name type="scientific">Polysphondylium violaceum</name>
    <dbReference type="NCBI Taxonomy" id="133409"/>
    <lineage>
        <taxon>Eukaryota</taxon>
        <taxon>Amoebozoa</taxon>
        <taxon>Evosea</taxon>
        <taxon>Eumycetozoa</taxon>
        <taxon>Dictyostelia</taxon>
        <taxon>Dictyosteliales</taxon>
        <taxon>Dictyosteliaceae</taxon>
        <taxon>Polysphondylium</taxon>
    </lineage>
</organism>
<keyword evidence="2" id="KW-0963">Cytoplasm</keyword>
<dbReference type="Proteomes" id="UP000695562">
    <property type="component" value="Unassembled WGS sequence"/>
</dbReference>
<dbReference type="Gene3D" id="3.30.56.30">
    <property type="entry name" value="Signal recognition particle, SRP19-like subunit"/>
    <property type="match status" value="1"/>
</dbReference>
<dbReference type="GO" id="GO:0005786">
    <property type="term" value="C:signal recognition particle, endoplasmic reticulum targeting"/>
    <property type="evidence" value="ECO:0007669"/>
    <property type="project" value="UniProtKB-KW"/>
</dbReference>
<dbReference type="GO" id="GO:0006617">
    <property type="term" value="P:SRP-dependent cotranslational protein targeting to membrane, signal sequence recognition"/>
    <property type="evidence" value="ECO:0007669"/>
    <property type="project" value="TreeGrafter"/>
</dbReference>